<dbReference type="GO" id="GO:0005886">
    <property type="term" value="C:plasma membrane"/>
    <property type="evidence" value="ECO:0007669"/>
    <property type="project" value="TreeGrafter"/>
</dbReference>
<evidence type="ECO:0000256" key="1">
    <source>
        <dbReference type="SAM" id="Coils"/>
    </source>
</evidence>
<dbReference type="Gene3D" id="2.40.30.170">
    <property type="match status" value="1"/>
</dbReference>
<dbReference type="SUPFAM" id="SSF111369">
    <property type="entry name" value="HlyD-like secretion proteins"/>
    <property type="match status" value="1"/>
</dbReference>
<protein>
    <submittedName>
        <fullName evidence="2">Putative efflux pump membrane fusion protein</fullName>
    </submittedName>
</protein>
<dbReference type="PANTHER" id="PTHR30438">
    <property type="entry name" value="36 KDA ANTIGEN-RELATED"/>
    <property type="match status" value="1"/>
</dbReference>
<feature type="coiled-coil region" evidence="1">
    <location>
        <begin position="99"/>
        <end position="133"/>
    </location>
</feature>
<dbReference type="AlphaFoldDB" id="A0A376GGU8"/>
<dbReference type="Gene3D" id="2.40.50.100">
    <property type="match status" value="1"/>
</dbReference>
<dbReference type="Gene3D" id="1.10.287.470">
    <property type="entry name" value="Helix hairpin bin"/>
    <property type="match status" value="2"/>
</dbReference>
<reference evidence="2 3" key="1">
    <citation type="submission" date="2018-06" db="EMBL/GenBank/DDBJ databases">
        <authorList>
            <consortium name="Pathogen Informatics"/>
            <person name="Doyle S."/>
        </authorList>
    </citation>
    <scope>NUCLEOTIDE SEQUENCE [LARGE SCALE GENOMIC DNA]</scope>
    <source>
        <strain evidence="2 3">NCTC13456</strain>
    </source>
</reference>
<organism evidence="2 3">
    <name type="scientific">Empedobacter falsenii</name>
    <dbReference type="NCBI Taxonomy" id="343874"/>
    <lineage>
        <taxon>Bacteria</taxon>
        <taxon>Pseudomonadati</taxon>
        <taxon>Bacteroidota</taxon>
        <taxon>Flavobacteriia</taxon>
        <taxon>Flavobacteriales</taxon>
        <taxon>Weeksellaceae</taxon>
        <taxon>Empedobacter</taxon>
    </lineage>
</organism>
<gene>
    <name evidence="2" type="ORF">NCTC13456_02790</name>
</gene>
<dbReference type="PANTHER" id="PTHR30438:SF2">
    <property type="entry name" value="MEMBRANE PROTEIN"/>
    <property type="match status" value="1"/>
</dbReference>
<dbReference type="EMBL" id="UFXS01000001">
    <property type="protein sequence ID" value="STD59160.1"/>
    <property type="molecule type" value="Genomic_DNA"/>
</dbReference>
<evidence type="ECO:0000313" key="2">
    <source>
        <dbReference type="EMBL" id="STD59160.1"/>
    </source>
</evidence>
<keyword evidence="1" id="KW-0175">Coiled coil</keyword>
<dbReference type="Proteomes" id="UP000254737">
    <property type="component" value="Unassembled WGS sequence"/>
</dbReference>
<dbReference type="RefSeq" id="WP_115001146.1">
    <property type="nucleotide sequence ID" value="NZ_UFXS01000001.1"/>
</dbReference>
<sequence length="327" mass="36298">MKTILPYIYTITGILLLSNCKSSDTTTEQSIFQGKVERDQISVVTKIPGRIKESLIHEGDQVKEGQTLFILELPEVDAKKSQAEGAVYSADAQYNMAKKGATNNQIKQLRAKVNALKEQLDFAEKSNKRLKNMLRDSLVPQQTYDEVYTKYQGAKNQYIAAVAELTEAEDGARIEQQHMALGQKERALGALKEVGVADDEKNVKAQQDMTIETINLRVGELASAGYAIASGILDQTTFFRFSIPENLAGKVKKDQIVTITVPYKNNLKLKGKIVYIKALSSYANINTPYPDVNQQQSLYEIKVVPTDVKAAAQLFTQANVLLDLTTK</sequence>
<name>A0A376GGU8_9FLAO</name>
<evidence type="ECO:0000313" key="3">
    <source>
        <dbReference type="Proteomes" id="UP000254737"/>
    </source>
</evidence>
<proteinExistence type="predicted"/>
<accession>A0A376GGU8</accession>